<dbReference type="PANTHER" id="PTHR45875">
    <property type="entry name" value="METHYLTRANSFERASE N6AMT1"/>
    <property type="match status" value="1"/>
</dbReference>
<dbReference type="GO" id="GO:0035657">
    <property type="term" value="C:eRF1 methyltransferase complex"/>
    <property type="evidence" value="ECO:0007669"/>
    <property type="project" value="TreeGrafter"/>
</dbReference>
<comment type="caution">
    <text evidence="6">The sequence shown here is derived from an EMBL/GenBank/DDBJ whole genome shotgun (WGS) entry which is preliminary data.</text>
</comment>
<evidence type="ECO:0000256" key="2">
    <source>
        <dbReference type="ARBA" id="ARBA00022603"/>
    </source>
</evidence>
<dbReference type="InterPro" id="IPR029063">
    <property type="entry name" value="SAM-dependent_MTases_sf"/>
</dbReference>
<proteinExistence type="inferred from homology"/>
<evidence type="ECO:0000256" key="3">
    <source>
        <dbReference type="ARBA" id="ARBA00022679"/>
    </source>
</evidence>
<feature type="domain" description="Methyltransferase small" evidence="5">
    <location>
        <begin position="48"/>
        <end position="144"/>
    </location>
</feature>
<evidence type="ECO:0000313" key="6">
    <source>
        <dbReference type="EMBL" id="HEW53187.1"/>
    </source>
</evidence>
<dbReference type="Gene3D" id="3.40.50.150">
    <property type="entry name" value="Vaccinia Virus protein VP39"/>
    <property type="match status" value="1"/>
</dbReference>
<name>A0A7C2VMC1_9CREN</name>
<dbReference type="EMBL" id="DSGT01000009">
    <property type="protein sequence ID" value="HEW53187.1"/>
    <property type="molecule type" value="Genomic_DNA"/>
</dbReference>
<evidence type="ECO:0000256" key="1">
    <source>
        <dbReference type="ARBA" id="ARBA00006149"/>
    </source>
</evidence>
<dbReference type="InterPro" id="IPR052190">
    <property type="entry name" value="Euk-Arch_PrmC-MTase"/>
</dbReference>
<keyword evidence="3" id="KW-0808">Transferase</keyword>
<evidence type="ECO:0000259" key="5">
    <source>
        <dbReference type="Pfam" id="PF05175"/>
    </source>
</evidence>
<dbReference type="CDD" id="cd02440">
    <property type="entry name" value="AdoMet_MTases"/>
    <property type="match status" value="1"/>
</dbReference>
<gene>
    <name evidence="6" type="ORF">ENO77_03370</name>
</gene>
<dbReference type="GO" id="GO:0008276">
    <property type="term" value="F:protein methyltransferase activity"/>
    <property type="evidence" value="ECO:0007669"/>
    <property type="project" value="TreeGrafter"/>
</dbReference>
<accession>A0A7C2VMC1</accession>
<evidence type="ECO:0000256" key="4">
    <source>
        <dbReference type="ARBA" id="ARBA00022691"/>
    </source>
</evidence>
<reference evidence="6" key="1">
    <citation type="journal article" date="2020" name="mSystems">
        <title>Genome- and Community-Level Interaction Insights into Carbon Utilization and Element Cycling Functions of Hydrothermarchaeota in Hydrothermal Sediment.</title>
        <authorList>
            <person name="Zhou Z."/>
            <person name="Liu Y."/>
            <person name="Xu W."/>
            <person name="Pan J."/>
            <person name="Luo Z.H."/>
            <person name="Li M."/>
        </authorList>
    </citation>
    <scope>NUCLEOTIDE SEQUENCE [LARGE SCALE GENOMIC DNA]</scope>
    <source>
        <strain evidence="6">SpSt-16</strain>
    </source>
</reference>
<dbReference type="AlphaFoldDB" id="A0A7C2VMC1"/>
<dbReference type="PROSITE" id="PS00092">
    <property type="entry name" value="N6_MTASE"/>
    <property type="match status" value="1"/>
</dbReference>
<keyword evidence="2" id="KW-0489">Methyltransferase</keyword>
<sequence length="227" mass="25463">MDEEGLPDCTRGYREISYFPSENRLQSKLVEGVRVFYTKRVYIPSHDSQILLDTVKTVIAVYSNKVRTVLELGSGSGYVSAQLVLLGAVLYSIMVDIDADAVYSSWATAKENSIDQRVDVVQCDGASCIRSNAVDLVYFNPPYLPVCDDMPGAIAWNGGGDGLEVWTKFFEESLRVCREICAIVFVLSSLQNVRKMLEHLSRCRSVELLNCEAFFYEMLCGVFTQCR</sequence>
<comment type="similarity">
    <text evidence="1">Belongs to the eukaryotic/archaeal PrmC-related family.</text>
</comment>
<dbReference type="GO" id="GO:0032259">
    <property type="term" value="P:methylation"/>
    <property type="evidence" value="ECO:0007669"/>
    <property type="project" value="UniProtKB-KW"/>
</dbReference>
<keyword evidence="4" id="KW-0949">S-adenosyl-L-methionine</keyword>
<dbReference type="Pfam" id="PF05175">
    <property type="entry name" value="MTS"/>
    <property type="match status" value="1"/>
</dbReference>
<dbReference type="InterPro" id="IPR002052">
    <property type="entry name" value="DNA_methylase_N6_adenine_CS"/>
</dbReference>
<dbReference type="SUPFAM" id="SSF53335">
    <property type="entry name" value="S-adenosyl-L-methionine-dependent methyltransferases"/>
    <property type="match status" value="1"/>
</dbReference>
<dbReference type="InterPro" id="IPR007848">
    <property type="entry name" value="Small_mtfrase_dom"/>
</dbReference>
<dbReference type="GO" id="GO:0008757">
    <property type="term" value="F:S-adenosylmethionine-dependent methyltransferase activity"/>
    <property type="evidence" value="ECO:0007669"/>
    <property type="project" value="TreeGrafter"/>
</dbReference>
<dbReference type="PANTHER" id="PTHR45875:SF1">
    <property type="entry name" value="METHYLTRANSFERASE N6AMT1"/>
    <property type="match status" value="1"/>
</dbReference>
<dbReference type="GO" id="GO:0003676">
    <property type="term" value="F:nucleic acid binding"/>
    <property type="evidence" value="ECO:0007669"/>
    <property type="project" value="InterPro"/>
</dbReference>
<protein>
    <recommendedName>
        <fullName evidence="5">Methyltransferase small domain-containing protein</fullName>
    </recommendedName>
</protein>
<organism evidence="6">
    <name type="scientific">Ignisphaera aggregans</name>
    <dbReference type="NCBI Taxonomy" id="334771"/>
    <lineage>
        <taxon>Archaea</taxon>
        <taxon>Thermoproteota</taxon>
        <taxon>Thermoprotei</taxon>
        <taxon>Desulfurococcales</taxon>
        <taxon>Desulfurococcaceae</taxon>
        <taxon>Ignisphaera</taxon>
    </lineage>
</organism>